<comment type="caution">
    <text evidence="4">The sequence shown here is derived from an EMBL/GenBank/DDBJ whole genome shotgun (WGS) entry which is preliminary data.</text>
</comment>
<dbReference type="EMBL" id="JBHUIP010000008">
    <property type="protein sequence ID" value="MFD2262990.1"/>
    <property type="molecule type" value="Genomic_DNA"/>
</dbReference>
<organism evidence="4 5">
    <name type="scientific">Lacibacterium aquatile</name>
    <dbReference type="NCBI Taxonomy" id="1168082"/>
    <lineage>
        <taxon>Bacteria</taxon>
        <taxon>Pseudomonadati</taxon>
        <taxon>Pseudomonadota</taxon>
        <taxon>Alphaproteobacteria</taxon>
        <taxon>Rhodospirillales</taxon>
        <taxon>Rhodospirillaceae</taxon>
    </lineage>
</organism>
<proteinExistence type="predicted"/>
<keyword evidence="2 4" id="KW-0012">Acyltransferase</keyword>
<dbReference type="PROSITE" id="PS51186">
    <property type="entry name" value="GNAT"/>
    <property type="match status" value="1"/>
</dbReference>
<dbReference type="InterPro" id="IPR016181">
    <property type="entry name" value="Acyl_CoA_acyltransferase"/>
</dbReference>
<evidence type="ECO:0000256" key="1">
    <source>
        <dbReference type="ARBA" id="ARBA00022679"/>
    </source>
</evidence>
<gene>
    <name evidence="4" type="ORF">ACFSM5_08835</name>
</gene>
<keyword evidence="1 4" id="KW-0808">Transferase</keyword>
<evidence type="ECO:0000313" key="4">
    <source>
        <dbReference type="EMBL" id="MFD2262990.1"/>
    </source>
</evidence>
<dbReference type="Proteomes" id="UP001597295">
    <property type="component" value="Unassembled WGS sequence"/>
</dbReference>
<name>A0ABW5DUR0_9PROT</name>
<dbReference type="PANTHER" id="PTHR43877">
    <property type="entry name" value="AMINOALKYLPHOSPHONATE N-ACETYLTRANSFERASE-RELATED-RELATED"/>
    <property type="match status" value="1"/>
</dbReference>
<evidence type="ECO:0000256" key="2">
    <source>
        <dbReference type="ARBA" id="ARBA00023315"/>
    </source>
</evidence>
<dbReference type="GO" id="GO:0016746">
    <property type="term" value="F:acyltransferase activity"/>
    <property type="evidence" value="ECO:0007669"/>
    <property type="project" value="UniProtKB-KW"/>
</dbReference>
<dbReference type="EC" id="2.3.-.-" evidence="4"/>
<sequence length="144" mass="15398">MTDITRLIVATPEATQDIAALVAQLSSDAPAPSQADLAAILASPTNDMLIAQSEGVIIGMTTLVTIRTATGSRCFIDDVVVLDSHRGQGLGEALIQAAIRLARDHGAKKIDLTSRPSREAANRLYRRLGFVLRDTNAYRLVLTT</sequence>
<reference evidence="5" key="1">
    <citation type="journal article" date="2019" name="Int. J. Syst. Evol. Microbiol.">
        <title>The Global Catalogue of Microorganisms (GCM) 10K type strain sequencing project: providing services to taxonomists for standard genome sequencing and annotation.</title>
        <authorList>
            <consortium name="The Broad Institute Genomics Platform"/>
            <consortium name="The Broad Institute Genome Sequencing Center for Infectious Disease"/>
            <person name="Wu L."/>
            <person name="Ma J."/>
        </authorList>
    </citation>
    <scope>NUCLEOTIDE SEQUENCE [LARGE SCALE GENOMIC DNA]</scope>
    <source>
        <strain evidence="5">CGMCC 1.19062</strain>
    </source>
</reference>
<dbReference type="CDD" id="cd04301">
    <property type="entry name" value="NAT_SF"/>
    <property type="match status" value="1"/>
</dbReference>
<dbReference type="SUPFAM" id="SSF55729">
    <property type="entry name" value="Acyl-CoA N-acyltransferases (Nat)"/>
    <property type="match status" value="1"/>
</dbReference>
<feature type="domain" description="N-acetyltransferase" evidence="3">
    <location>
        <begin position="9"/>
        <end position="144"/>
    </location>
</feature>
<dbReference type="InterPro" id="IPR000182">
    <property type="entry name" value="GNAT_dom"/>
</dbReference>
<dbReference type="Gene3D" id="3.40.630.30">
    <property type="match status" value="1"/>
</dbReference>
<keyword evidence="5" id="KW-1185">Reference proteome</keyword>
<evidence type="ECO:0000259" key="3">
    <source>
        <dbReference type="PROSITE" id="PS51186"/>
    </source>
</evidence>
<protein>
    <submittedName>
        <fullName evidence="4">GNAT family N-acetyltransferase</fullName>
        <ecNumber evidence="4">2.3.-.-</ecNumber>
    </submittedName>
</protein>
<dbReference type="Pfam" id="PF00583">
    <property type="entry name" value="Acetyltransf_1"/>
    <property type="match status" value="1"/>
</dbReference>
<dbReference type="RefSeq" id="WP_379875959.1">
    <property type="nucleotide sequence ID" value="NZ_JBHUIP010000008.1"/>
</dbReference>
<accession>A0ABW5DUR0</accession>
<evidence type="ECO:0000313" key="5">
    <source>
        <dbReference type="Proteomes" id="UP001597295"/>
    </source>
</evidence>
<dbReference type="InterPro" id="IPR050832">
    <property type="entry name" value="Bact_Acetyltransf"/>
</dbReference>